<dbReference type="GO" id="GO:0016705">
    <property type="term" value="F:oxidoreductase activity, acting on paired donors, with incorporation or reduction of molecular oxygen"/>
    <property type="evidence" value="ECO:0007669"/>
    <property type="project" value="InterPro"/>
</dbReference>
<dbReference type="AlphaFoldDB" id="A0AAW2H027"/>
<dbReference type="GO" id="GO:0005506">
    <property type="term" value="F:iron ion binding"/>
    <property type="evidence" value="ECO:0007669"/>
    <property type="project" value="InterPro"/>
</dbReference>
<keyword evidence="13 16" id="KW-0472">Membrane</keyword>
<dbReference type="InterPro" id="IPR036396">
    <property type="entry name" value="Cyt_P450_sf"/>
</dbReference>
<evidence type="ECO:0000256" key="16">
    <source>
        <dbReference type="SAM" id="Phobius"/>
    </source>
</evidence>
<dbReference type="GO" id="GO:0004497">
    <property type="term" value="F:monooxygenase activity"/>
    <property type="evidence" value="ECO:0007669"/>
    <property type="project" value="UniProtKB-KW"/>
</dbReference>
<evidence type="ECO:0000256" key="4">
    <source>
        <dbReference type="ARBA" id="ARBA00004406"/>
    </source>
</evidence>
<name>A0AAW2H027_9HYME</name>
<dbReference type="InterPro" id="IPR050196">
    <property type="entry name" value="Cytochrome_P450_Monoox"/>
</dbReference>
<comment type="cofactor">
    <cofactor evidence="1 14">
        <name>heme</name>
        <dbReference type="ChEBI" id="CHEBI:30413"/>
    </cofactor>
</comment>
<evidence type="ECO:0000256" key="10">
    <source>
        <dbReference type="ARBA" id="ARBA00023002"/>
    </source>
</evidence>
<dbReference type="InterPro" id="IPR001128">
    <property type="entry name" value="Cyt_P450"/>
</dbReference>
<evidence type="ECO:0000256" key="5">
    <source>
        <dbReference type="ARBA" id="ARBA00010617"/>
    </source>
</evidence>
<dbReference type="InterPro" id="IPR017972">
    <property type="entry name" value="Cyt_P450_CS"/>
</dbReference>
<keyword evidence="9" id="KW-0492">Microsome</keyword>
<dbReference type="EMBL" id="JADYXP020000001">
    <property type="protein sequence ID" value="KAL0132778.1"/>
    <property type="molecule type" value="Genomic_DNA"/>
</dbReference>
<dbReference type="CDD" id="cd20628">
    <property type="entry name" value="CYP4"/>
    <property type="match status" value="1"/>
</dbReference>
<reference evidence="17 18" key="1">
    <citation type="submission" date="2023-03" db="EMBL/GenBank/DDBJ databases">
        <title>High recombination rates correlate with genetic variation in Cardiocondyla obscurior ants.</title>
        <authorList>
            <person name="Errbii M."/>
        </authorList>
    </citation>
    <scope>NUCLEOTIDE SEQUENCE [LARGE SCALE GENOMIC DNA]</scope>
    <source>
        <strain evidence="17">Alpha-2009</strain>
        <tissue evidence="17">Whole body</tissue>
    </source>
</reference>
<protein>
    <recommendedName>
        <fullName evidence="19">Cytochrome P450</fullName>
    </recommendedName>
</protein>
<dbReference type="GO" id="GO:0020037">
    <property type="term" value="F:heme binding"/>
    <property type="evidence" value="ECO:0007669"/>
    <property type="project" value="InterPro"/>
</dbReference>
<comment type="similarity">
    <text evidence="5 15">Belongs to the cytochrome P450 family.</text>
</comment>
<gene>
    <name evidence="17" type="ORF">PUN28_000481</name>
</gene>
<accession>A0AAW2H027</accession>
<evidence type="ECO:0000256" key="7">
    <source>
        <dbReference type="ARBA" id="ARBA00022723"/>
    </source>
</evidence>
<evidence type="ECO:0000256" key="15">
    <source>
        <dbReference type="RuleBase" id="RU000461"/>
    </source>
</evidence>
<keyword evidence="12 15" id="KW-0503">Monooxygenase</keyword>
<evidence type="ECO:0000256" key="13">
    <source>
        <dbReference type="ARBA" id="ARBA00023136"/>
    </source>
</evidence>
<evidence type="ECO:0000256" key="6">
    <source>
        <dbReference type="ARBA" id="ARBA00022617"/>
    </source>
</evidence>
<comment type="function">
    <text evidence="2">May be involved in the metabolism of insect hormones and in the breakdown of synthetic insecticides.</text>
</comment>
<dbReference type="Pfam" id="PF00067">
    <property type="entry name" value="p450"/>
    <property type="match status" value="1"/>
</dbReference>
<evidence type="ECO:0000313" key="18">
    <source>
        <dbReference type="Proteomes" id="UP001430953"/>
    </source>
</evidence>
<evidence type="ECO:0000313" key="17">
    <source>
        <dbReference type="EMBL" id="KAL0132778.1"/>
    </source>
</evidence>
<feature type="transmembrane region" description="Helical" evidence="16">
    <location>
        <begin position="6"/>
        <end position="27"/>
    </location>
</feature>
<dbReference type="GO" id="GO:0005789">
    <property type="term" value="C:endoplasmic reticulum membrane"/>
    <property type="evidence" value="ECO:0007669"/>
    <property type="project" value="UniProtKB-SubCell"/>
</dbReference>
<sequence length="510" mass="59163">MSFILLILWTPCILVIFVILSIVYNYFVLRQKLKNIPQISGYLFIGSMLQILRMSIEERLRLHLRLLKQFNGLCVQWVGTLPLVHVFKPEYFEVIFSSTVNITKGDSYNLVRPWLGNGLLTSTGKKWFHDRKLITPAFHFSILNKFAVIQSEQAEILTKNLEKELAKNIGKPVDTLPFITNTTLAIICETAMGVNIHAQDSVMQYSEKLNETSHLVLKRFYKPWYTYDWLYYLLPEGKKFKSAVETLHAFTQKVIRKKKAERHLQRDHAQFENEDNDFSPDKPKRKAFLDLLLDQNMKDDTPLTDEELRAQVDTVMFAGHDTTSIGITWTLFLLGNNPEYQEKVHEELKEVFGDSESPASIKEISELKYLERVFKETLRMFPSVPIVSRKLSEDVKLGNCIIPKDTAILCSILLMQRNPKIWPDPMKFDPDRFLPENSKLRNPYAYIPFSAGPRNCIGQKFAILEAKIILCAILRKWRVKSVKTLDTIKYGCSIILRPTEKVLIHFTPKK</sequence>
<evidence type="ECO:0000256" key="14">
    <source>
        <dbReference type="PIRSR" id="PIRSR602401-1"/>
    </source>
</evidence>
<dbReference type="SUPFAM" id="SSF48264">
    <property type="entry name" value="Cytochrome P450"/>
    <property type="match status" value="1"/>
</dbReference>
<keyword evidence="10 15" id="KW-0560">Oxidoreductase</keyword>
<evidence type="ECO:0000256" key="8">
    <source>
        <dbReference type="ARBA" id="ARBA00022824"/>
    </source>
</evidence>
<keyword evidence="16" id="KW-1133">Transmembrane helix</keyword>
<keyword evidence="8" id="KW-0256">Endoplasmic reticulum</keyword>
<organism evidence="17 18">
    <name type="scientific">Cardiocondyla obscurior</name>
    <dbReference type="NCBI Taxonomy" id="286306"/>
    <lineage>
        <taxon>Eukaryota</taxon>
        <taxon>Metazoa</taxon>
        <taxon>Ecdysozoa</taxon>
        <taxon>Arthropoda</taxon>
        <taxon>Hexapoda</taxon>
        <taxon>Insecta</taxon>
        <taxon>Pterygota</taxon>
        <taxon>Neoptera</taxon>
        <taxon>Endopterygota</taxon>
        <taxon>Hymenoptera</taxon>
        <taxon>Apocrita</taxon>
        <taxon>Aculeata</taxon>
        <taxon>Formicoidea</taxon>
        <taxon>Formicidae</taxon>
        <taxon>Myrmicinae</taxon>
        <taxon>Cardiocondyla</taxon>
    </lineage>
</organism>
<feature type="binding site" description="axial binding residue" evidence="14">
    <location>
        <position position="456"/>
    </location>
    <ligand>
        <name>heme</name>
        <dbReference type="ChEBI" id="CHEBI:30413"/>
    </ligand>
    <ligandPart>
        <name>Fe</name>
        <dbReference type="ChEBI" id="CHEBI:18248"/>
    </ligandPart>
</feature>
<evidence type="ECO:0000256" key="12">
    <source>
        <dbReference type="ARBA" id="ARBA00023033"/>
    </source>
</evidence>
<evidence type="ECO:0000256" key="11">
    <source>
        <dbReference type="ARBA" id="ARBA00023004"/>
    </source>
</evidence>
<keyword evidence="11 14" id="KW-0408">Iron</keyword>
<keyword evidence="7 14" id="KW-0479">Metal-binding</keyword>
<evidence type="ECO:0008006" key="19">
    <source>
        <dbReference type="Google" id="ProtNLM"/>
    </source>
</evidence>
<dbReference type="PRINTS" id="PR00463">
    <property type="entry name" value="EP450I"/>
</dbReference>
<dbReference type="Gene3D" id="1.10.630.10">
    <property type="entry name" value="Cytochrome P450"/>
    <property type="match status" value="1"/>
</dbReference>
<dbReference type="PANTHER" id="PTHR24291:SF189">
    <property type="entry name" value="CYTOCHROME P450 4C3-RELATED"/>
    <property type="match status" value="1"/>
</dbReference>
<dbReference type="PRINTS" id="PR00385">
    <property type="entry name" value="P450"/>
</dbReference>
<evidence type="ECO:0000256" key="9">
    <source>
        <dbReference type="ARBA" id="ARBA00022848"/>
    </source>
</evidence>
<keyword evidence="16" id="KW-0812">Transmembrane</keyword>
<comment type="caution">
    <text evidence="17">The sequence shown here is derived from an EMBL/GenBank/DDBJ whole genome shotgun (WGS) entry which is preliminary data.</text>
</comment>
<evidence type="ECO:0000256" key="1">
    <source>
        <dbReference type="ARBA" id="ARBA00001971"/>
    </source>
</evidence>
<evidence type="ECO:0000256" key="2">
    <source>
        <dbReference type="ARBA" id="ARBA00003690"/>
    </source>
</evidence>
<feature type="transmembrane region" description="Helical" evidence="16">
    <location>
        <begin position="39"/>
        <end position="56"/>
    </location>
</feature>
<dbReference type="InterPro" id="IPR002401">
    <property type="entry name" value="Cyt_P450_E_grp-I"/>
</dbReference>
<dbReference type="PROSITE" id="PS00086">
    <property type="entry name" value="CYTOCHROME_P450"/>
    <property type="match status" value="1"/>
</dbReference>
<dbReference type="PANTHER" id="PTHR24291">
    <property type="entry name" value="CYTOCHROME P450 FAMILY 4"/>
    <property type="match status" value="1"/>
</dbReference>
<comment type="subcellular location">
    <subcellularLocation>
        <location evidence="4">Endoplasmic reticulum membrane</location>
        <topology evidence="4">Peripheral membrane protein</topology>
    </subcellularLocation>
    <subcellularLocation>
        <location evidence="3">Microsome membrane</location>
        <topology evidence="3">Peripheral membrane protein</topology>
    </subcellularLocation>
</comment>
<evidence type="ECO:0000256" key="3">
    <source>
        <dbReference type="ARBA" id="ARBA00004174"/>
    </source>
</evidence>
<keyword evidence="6 14" id="KW-0349">Heme</keyword>
<proteinExistence type="inferred from homology"/>
<keyword evidence="18" id="KW-1185">Reference proteome</keyword>
<dbReference type="Proteomes" id="UP001430953">
    <property type="component" value="Unassembled WGS sequence"/>
</dbReference>